<dbReference type="Gene3D" id="3.30.420.10">
    <property type="entry name" value="Ribonuclease H-like superfamily/Ribonuclease H"/>
    <property type="match status" value="1"/>
</dbReference>
<evidence type="ECO:0008006" key="4">
    <source>
        <dbReference type="Google" id="ProtNLM"/>
    </source>
</evidence>
<feature type="compositionally biased region" description="Basic and acidic residues" evidence="1">
    <location>
        <begin position="261"/>
        <end position="273"/>
    </location>
</feature>
<dbReference type="GO" id="GO:0003676">
    <property type="term" value="F:nucleic acid binding"/>
    <property type="evidence" value="ECO:0007669"/>
    <property type="project" value="InterPro"/>
</dbReference>
<feature type="region of interest" description="Disordered" evidence="1">
    <location>
        <begin position="11"/>
        <end position="40"/>
    </location>
</feature>
<feature type="compositionally biased region" description="Low complexity" evidence="1">
    <location>
        <begin position="480"/>
        <end position="494"/>
    </location>
</feature>
<dbReference type="InterPro" id="IPR012337">
    <property type="entry name" value="RNaseH-like_sf"/>
</dbReference>
<evidence type="ECO:0000313" key="3">
    <source>
        <dbReference type="Proteomes" id="UP000323386"/>
    </source>
</evidence>
<reference evidence="2 3" key="1">
    <citation type="submission" date="2018-03" db="EMBL/GenBank/DDBJ databases">
        <authorList>
            <person name="Guldener U."/>
        </authorList>
    </citation>
    <scope>NUCLEOTIDE SEQUENCE [LARGE SCALE GENOMIC DNA]</scope>
    <source>
        <strain evidence="2 3">DAOM196992</strain>
    </source>
</reference>
<sequence length="650" mass="69764">MADYRYLEAWKKPTASASTSTSTSTLSRSNRSSNYDHSSFQDVLSSTNNAACPTDASTSSYQVRLDTPGGITYAPDVLSQHNSAKRLFIPAKLTPGDEFDFAAEITRRREASTSNVADAEAKEEAGDANKGPTDAQAYAASIDMLAQQSEPGQDKTSKGVSFAEDAETIPQTAIDADDTAETTAGNAADKAPDTASIRSNDTAVTARSISSRMTAMTLATDRDGTLPHTVAANATVARTRMPASVAGDGTAKTPWTSTEWSGHRALDRPSQREKEAGITNFEDVGGYGRVPSAAEADLDAASSTMHDGSSVHTARTAQTVGGVYNLRPSDLFVADPRPWRPLRYVRKVDPRQVLLMCAGTTLTAGQVAAHRIGSGQHAFDGCDAASIKSYMTSATSRTSGAGTPVFPSTTPTALTQQAAWRSMLNSGKMPDYETLASQFAKSNATSTSAAAASASATTDPSVEEVRGGLGFVFCPPVDPSSLPSSSSSPSPSSSRVEANFSRRLERPPELSATTKKRAGLRSVLAALEYQQWEDEGFDKIVVATHHRWLVDGISRDIWEWRHNHWRLTRDGPLGTPGESVPDRDLWELLDGAVQKYEQIDCTVRFWYVPRTENMPAFHLAEQGAVKDNQQPGLVRWTKPKKQKAQAGAQV</sequence>
<proteinExistence type="predicted"/>
<accession>A0A5C3ES75</accession>
<evidence type="ECO:0000313" key="2">
    <source>
        <dbReference type="EMBL" id="SPO34710.1"/>
    </source>
</evidence>
<feature type="region of interest" description="Disordered" evidence="1">
    <location>
        <begin position="108"/>
        <end position="133"/>
    </location>
</feature>
<dbReference type="EMBL" id="OOIP01000001">
    <property type="protein sequence ID" value="SPO34710.1"/>
    <property type="molecule type" value="Genomic_DNA"/>
</dbReference>
<protein>
    <recommendedName>
        <fullName evidence="4">RNase H type-1 domain-containing protein</fullName>
    </recommendedName>
</protein>
<name>A0A5C3ES75_9BASI</name>
<feature type="region of interest" description="Disordered" evidence="1">
    <location>
        <begin position="168"/>
        <end position="194"/>
    </location>
</feature>
<dbReference type="SUPFAM" id="SSF53098">
    <property type="entry name" value="Ribonuclease H-like"/>
    <property type="match status" value="1"/>
</dbReference>
<keyword evidence="3" id="KW-1185">Reference proteome</keyword>
<dbReference type="Proteomes" id="UP000323386">
    <property type="component" value="Unassembled WGS sequence"/>
</dbReference>
<feature type="region of interest" description="Disordered" evidence="1">
    <location>
        <begin position="244"/>
        <end position="273"/>
    </location>
</feature>
<evidence type="ECO:0000256" key="1">
    <source>
        <dbReference type="SAM" id="MobiDB-lite"/>
    </source>
</evidence>
<dbReference type="OrthoDB" id="407198at2759"/>
<dbReference type="AlphaFoldDB" id="A0A5C3ES75"/>
<feature type="compositionally biased region" description="Low complexity" evidence="1">
    <location>
        <begin position="14"/>
        <end position="33"/>
    </location>
</feature>
<organism evidence="2 3">
    <name type="scientific">Pseudozyma flocculosa</name>
    <dbReference type="NCBI Taxonomy" id="84751"/>
    <lineage>
        <taxon>Eukaryota</taxon>
        <taxon>Fungi</taxon>
        <taxon>Dikarya</taxon>
        <taxon>Basidiomycota</taxon>
        <taxon>Ustilaginomycotina</taxon>
        <taxon>Ustilaginomycetes</taxon>
        <taxon>Ustilaginales</taxon>
        <taxon>Ustilaginaceae</taxon>
        <taxon>Pseudozyma</taxon>
    </lineage>
</organism>
<gene>
    <name evidence="2" type="ORF">PSFLO_00181</name>
</gene>
<feature type="region of interest" description="Disordered" evidence="1">
    <location>
        <begin position="480"/>
        <end position="515"/>
    </location>
</feature>
<dbReference type="InterPro" id="IPR036397">
    <property type="entry name" value="RNaseH_sf"/>
</dbReference>